<dbReference type="Proteomes" id="UP000313066">
    <property type="component" value="Unassembled WGS sequence"/>
</dbReference>
<proteinExistence type="predicted"/>
<organism evidence="1 2">
    <name type="scientific">Microbispora catharanthi</name>
    <dbReference type="NCBI Taxonomy" id="1712871"/>
    <lineage>
        <taxon>Bacteria</taxon>
        <taxon>Bacillati</taxon>
        <taxon>Actinomycetota</taxon>
        <taxon>Actinomycetes</taxon>
        <taxon>Streptosporangiales</taxon>
        <taxon>Streptosporangiaceae</taxon>
        <taxon>Microbispora</taxon>
    </lineage>
</organism>
<protein>
    <submittedName>
        <fullName evidence="1">Uncharacterized protein</fullName>
    </submittedName>
</protein>
<reference evidence="1 2" key="1">
    <citation type="submission" date="2019-10" db="EMBL/GenBank/DDBJ databases">
        <title>Nonomuraea sp. nov., isolated from Phyllanthus amarus.</title>
        <authorList>
            <person name="Klykleung N."/>
            <person name="Tanasupawat S."/>
        </authorList>
    </citation>
    <scope>NUCLEOTIDE SEQUENCE [LARGE SCALE GENOMIC DNA]</scope>
    <source>
        <strain evidence="1 2">CR1-09</strain>
    </source>
</reference>
<dbReference type="RefSeq" id="WP_139575169.1">
    <property type="nucleotide sequence ID" value="NZ_VDMA02000007.1"/>
</dbReference>
<evidence type="ECO:0000313" key="2">
    <source>
        <dbReference type="Proteomes" id="UP000313066"/>
    </source>
</evidence>
<dbReference type="AlphaFoldDB" id="A0A5N6BVN9"/>
<name>A0A5N6BVN9_9ACTN</name>
<accession>A0A5N6BVN9</accession>
<dbReference type="EMBL" id="VDMA02000007">
    <property type="protein sequence ID" value="KAB8184549.1"/>
    <property type="molecule type" value="Genomic_DNA"/>
</dbReference>
<keyword evidence="2" id="KW-1185">Reference proteome</keyword>
<evidence type="ECO:0000313" key="1">
    <source>
        <dbReference type="EMBL" id="KAB8184549.1"/>
    </source>
</evidence>
<gene>
    <name evidence="1" type="ORF">FH610_015765</name>
</gene>
<comment type="caution">
    <text evidence="1">The sequence shown here is derived from an EMBL/GenBank/DDBJ whole genome shotgun (WGS) entry which is preliminary data.</text>
</comment>
<sequence length="71" mass="7457">MVFEQAVIQRSGTIGLPKLDPKTLDSCDDSALFLALQRILADTKSAAPVAGFQSVAGPARRDGADPADERS</sequence>